<dbReference type="EMBL" id="CSBK01000042">
    <property type="protein sequence ID" value="COW83884.1"/>
    <property type="molecule type" value="Genomic_DNA"/>
</dbReference>
<name>A0A654TD69_MYCTX</name>
<gene>
    <name evidence="2" type="ORF">ERS007681_03557</name>
    <name evidence="3" type="ORF">ERS007739_00172</name>
</gene>
<organism evidence="2 5">
    <name type="scientific">Mycobacterium tuberculosis</name>
    <dbReference type="NCBI Taxonomy" id="1773"/>
    <lineage>
        <taxon>Bacteria</taxon>
        <taxon>Bacillati</taxon>
        <taxon>Actinomycetota</taxon>
        <taxon>Actinomycetes</taxon>
        <taxon>Mycobacteriales</taxon>
        <taxon>Mycobacteriaceae</taxon>
        <taxon>Mycobacterium</taxon>
        <taxon>Mycobacterium tuberculosis complex</taxon>
    </lineage>
</organism>
<reference evidence="4 5" key="1">
    <citation type="submission" date="2015-03" db="EMBL/GenBank/DDBJ databases">
        <authorList>
            <consortium name="Pathogen Informatics"/>
        </authorList>
    </citation>
    <scope>NUCLEOTIDE SEQUENCE [LARGE SCALE GENOMIC DNA]</scope>
    <source>
        <strain evidence="2 5">G09901357</strain>
        <strain evidence="4">N09902308</strain>
    </source>
</reference>
<evidence type="ECO:0000313" key="4">
    <source>
        <dbReference type="Proteomes" id="UP000039021"/>
    </source>
</evidence>
<proteinExistence type="predicted"/>
<accession>A0A654TD69</accession>
<evidence type="ECO:0000256" key="1">
    <source>
        <dbReference type="SAM" id="MobiDB-lite"/>
    </source>
</evidence>
<dbReference type="AlphaFoldDB" id="A0A654TD69"/>
<sequence>MNSAISSRSITRSATAGDPFSVKWRTTSPICSSVSGVLRNSDSSATRSGPGTPSG</sequence>
<evidence type="ECO:0000313" key="3">
    <source>
        <dbReference type="EMBL" id="COW83884.1"/>
    </source>
</evidence>
<feature type="compositionally biased region" description="Polar residues" evidence="1">
    <location>
        <begin position="24"/>
        <end position="55"/>
    </location>
</feature>
<dbReference type="Proteomes" id="UP000048289">
    <property type="component" value="Unassembled WGS sequence"/>
</dbReference>
<protein>
    <submittedName>
        <fullName evidence="2">Uncharacterized protein</fullName>
    </submittedName>
</protein>
<dbReference type="Proteomes" id="UP000039021">
    <property type="component" value="Unassembled WGS sequence"/>
</dbReference>
<feature type="region of interest" description="Disordered" evidence="1">
    <location>
        <begin position="1"/>
        <end position="55"/>
    </location>
</feature>
<evidence type="ECO:0000313" key="2">
    <source>
        <dbReference type="EMBL" id="CFE44088.1"/>
    </source>
</evidence>
<feature type="compositionally biased region" description="Low complexity" evidence="1">
    <location>
        <begin position="1"/>
        <end position="16"/>
    </location>
</feature>
<evidence type="ECO:0000313" key="5">
    <source>
        <dbReference type="Proteomes" id="UP000048289"/>
    </source>
</evidence>
<dbReference type="EMBL" id="CFOE01000634">
    <property type="protein sequence ID" value="CFE44088.1"/>
    <property type="molecule type" value="Genomic_DNA"/>
</dbReference>
<reference evidence="3" key="2">
    <citation type="submission" date="2015-03" db="EMBL/GenBank/DDBJ databases">
        <authorList>
            <consortium name="Pathogen Informatics"/>
            <person name="Murphy D."/>
        </authorList>
    </citation>
    <scope>NUCLEOTIDE SEQUENCE</scope>
    <source>
        <strain evidence="3">N09902308</strain>
    </source>
</reference>